<dbReference type="RefSeq" id="WP_193675040.1">
    <property type="nucleotide sequence ID" value="NZ_JADDIV010000001.1"/>
</dbReference>
<dbReference type="InterPro" id="IPR027470">
    <property type="entry name" value="Cation_efflux_CTD"/>
</dbReference>
<dbReference type="InterPro" id="IPR036837">
    <property type="entry name" value="Cation_efflux_CTD_sf"/>
</dbReference>
<comment type="caution">
    <text evidence="10">The sequence shown here is derived from an EMBL/GenBank/DDBJ whole genome shotgun (WGS) entry which is preliminary data.</text>
</comment>
<protein>
    <submittedName>
        <fullName evidence="10">Cation transporter</fullName>
    </submittedName>
</protein>
<evidence type="ECO:0000256" key="6">
    <source>
        <dbReference type="ARBA" id="ARBA00023136"/>
    </source>
</evidence>
<dbReference type="Gene3D" id="1.20.1510.10">
    <property type="entry name" value="Cation efflux protein transmembrane domain"/>
    <property type="match status" value="1"/>
</dbReference>
<feature type="transmembrane region" description="Helical" evidence="7">
    <location>
        <begin position="88"/>
        <end position="105"/>
    </location>
</feature>
<feature type="domain" description="Cation efflux protein cytoplasmic" evidence="9">
    <location>
        <begin position="215"/>
        <end position="291"/>
    </location>
</feature>
<keyword evidence="5 7" id="KW-1133">Transmembrane helix</keyword>
<dbReference type="SUPFAM" id="SSF161111">
    <property type="entry name" value="Cation efflux protein transmembrane domain-like"/>
    <property type="match status" value="1"/>
</dbReference>
<evidence type="ECO:0000313" key="10">
    <source>
        <dbReference type="EMBL" id="MBE7366425.1"/>
    </source>
</evidence>
<evidence type="ECO:0000256" key="2">
    <source>
        <dbReference type="ARBA" id="ARBA00008114"/>
    </source>
</evidence>
<dbReference type="PANTHER" id="PTHR43840">
    <property type="entry name" value="MITOCHONDRIAL METAL TRANSPORTER 1-RELATED"/>
    <property type="match status" value="1"/>
</dbReference>
<evidence type="ECO:0000256" key="4">
    <source>
        <dbReference type="ARBA" id="ARBA00022692"/>
    </source>
</evidence>
<dbReference type="Proteomes" id="UP000806285">
    <property type="component" value="Unassembled WGS sequence"/>
</dbReference>
<proteinExistence type="inferred from homology"/>
<dbReference type="SUPFAM" id="SSF160240">
    <property type="entry name" value="Cation efflux protein cytoplasmic domain-like"/>
    <property type="match status" value="1"/>
</dbReference>
<keyword evidence="11" id="KW-1185">Reference proteome</keyword>
<reference evidence="10 11" key="1">
    <citation type="submission" date="2020-10" db="EMBL/GenBank/DDBJ databases">
        <title>Ramlibacter sp. HM2 16S ribosomal RNA gene Genome sequencing and assembly.</title>
        <authorList>
            <person name="Kang M."/>
        </authorList>
    </citation>
    <scope>NUCLEOTIDE SEQUENCE [LARGE SCALE GENOMIC DNA]</scope>
    <source>
        <strain evidence="10 11">HM2</strain>
    </source>
</reference>
<gene>
    <name evidence="10" type="ORF">IM787_02475</name>
</gene>
<comment type="subcellular location">
    <subcellularLocation>
        <location evidence="1">Membrane</location>
        <topology evidence="1">Multi-pass membrane protein</topology>
    </subcellularLocation>
</comment>
<sequence>MSLAAAARRLEPHVLLRWSVAVAIVTIGLKTLAWWLTGSVGLLSDAMESLVNLASAAFALVMVKIAMRPADEDHPYGHHKAEYFSAGFEGLMIFLAAGGIIWAAVQRLAEPQPLQQLGLGLVLSVVSSAFNGALAWAMFQSARTHRSIAVEGDARHLLTDVWTSAGVIVGVGLAAATDWLWLDPVVAIGVALNILREGVHLMWRSAEGLMDRALEPELIAQIEKTLAEFEHPTIRFDHVSTRRSGKRRFVDLHMHMPAGVSLGRAAAVRTSVEQALMSAVPGLRATIQLLPTNVEAHSNDEEDLI</sequence>
<dbReference type="NCBIfam" id="TIGR01297">
    <property type="entry name" value="CDF"/>
    <property type="match status" value="1"/>
</dbReference>
<evidence type="ECO:0000259" key="8">
    <source>
        <dbReference type="Pfam" id="PF01545"/>
    </source>
</evidence>
<evidence type="ECO:0000256" key="5">
    <source>
        <dbReference type="ARBA" id="ARBA00022989"/>
    </source>
</evidence>
<evidence type="ECO:0000256" key="3">
    <source>
        <dbReference type="ARBA" id="ARBA00022448"/>
    </source>
</evidence>
<evidence type="ECO:0000256" key="7">
    <source>
        <dbReference type="SAM" id="Phobius"/>
    </source>
</evidence>
<keyword evidence="3" id="KW-0813">Transport</keyword>
<dbReference type="InterPro" id="IPR058533">
    <property type="entry name" value="Cation_efflux_TM"/>
</dbReference>
<evidence type="ECO:0000259" key="9">
    <source>
        <dbReference type="Pfam" id="PF16916"/>
    </source>
</evidence>
<evidence type="ECO:0000256" key="1">
    <source>
        <dbReference type="ARBA" id="ARBA00004141"/>
    </source>
</evidence>
<dbReference type="Pfam" id="PF01545">
    <property type="entry name" value="Cation_efflux"/>
    <property type="match status" value="1"/>
</dbReference>
<accession>A0ABR9RYV3</accession>
<dbReference type="Gene3D" id="3.30.70.1350">
    <property type="entry name" value="Cation efflux protein, cytoplasmic domain"/>
    <property type="match status" value="1"/>
</dbReference>
<name>A0ABR9RYV3_9BURK</name>
<feature type="transmembrane region" description="Helical" evidence="7">
    <location>
        <begin position="49"/>
        <end position="67"/>
    </location>
</feature>
<organism evidence="10 11">
    <name type="scientific">Ramlibacter pallidus</name>
    <dbReference type="NCBI Taxonomy" id="2780087"/>
    <lineage>
        <taxon>Bacteria</taxon>
        <taxon>Pseudomonadati</taxon>
        <taxon>Pseudomonadota</taxon>
        <taxon>Betaproteobacteria</taxon>
        <taxon>Burkholderiales</taxon>
        <taxon>Comamonadaceae</taxon>
        <taxon>Ramlibacter</taxon>
    </lineage>
</organism>
<dbReference type="InterPro" id="IPR027469">
    <property type="entry name" value="Cation_efflux_TMD_sf"/>
</dbReference>
<feature type="transmembrane region" description="Helical" evidence="7">
    <location>
        <begin position="15"/>
        <end position="37"/>
    </location>
</feature>
<dbReference type="EMBL" id="JADDIV010000001">
    <property type="protein sequence ID" value="MBE7366425.1"/>
    <property type="molecule type" value="Genomic_DNA"/>
</dbReference>
<keyword evidence="6 7" id="KW-0472">Membrane</keyword>
<evidence type="ECO:0000313" key="11">
    <source>
        <dbReference type="Proteomes" id="UP000806285"/>
    </source>
</evidence>
<dbReference type="PANTHER" id="PTHR43840:SF15">
    <property type="entry name" value="MITOCHONDRIAL METAL TRANSPORTER 1-RELATED"/>
    <property type="match status" value="1"/>
</dbReference>
<feature type="transmembrane region" description="Helical" evidence="7">
    <location>
        <begin position="117"/>
        <end position="139"/>
    </location>
</feature>
<keyword evidence="4 7" id="KW-0812">Transmembrane</keyword>
<dbReference type="InterPro" id="IPR050291">
    <property type="entry name" value="CDF_Transporter"/>
</dbReference>
<dbReference type="InterPro" id="IPR002524">
    <property type="entry name" value="Cation_efflux"/>
</dbReference>
<comment type="similarity">
    <text evidence="2">Belongs to the cation diffusion facilitator (CDF) transporter (TC 2.A.4) family.</text>
</comment>
<dbReference type="Pfam" id="PF16916">
    <property type="entry name" value="ZT_dimer"/>
    <property type="match status" value="1"/>
</dbReference>
<feature type="domain" description="Cation efflux protein transmembrane" evidence="8">
    <location>
        <begin position="19"/>
        <end position="210"/>
    </location>
</feature>